<dbReference type="Proteomes" id="UP001597216">
    <property type="component" value="Unassembled WGS sequence"/>
</dbReference>
<dbReference type="RefSeq" id="WP_374347393.1">
    <property type="nucleotide sequence ID" value="NZ_JBHTLQ010000028.1"/>
</dbReference>
<keyword evidence="11" id="KW-0645">Protease</keyword>
<dbReference type="Gene3D" id="3.30.70.1070">
    <property type="entry name" value="Sporulation related repeat"/>
    <property type="match status" value="1"/>
</dbReference>
<keyword evidence="5" id="KW-0573">Peptidoglycan synthesis</keyword>
<keyword evidence="11" id="KW-0121">Carboxypeptidase</keyword>
<dbReference type="InterPro" id="IPR007730">
    <property type="entry name" value="SPOR-like_dom"/>
</dbReference>
<comment type="similarity">
    <text evidence="1 7">Belongs to the peptidase S11 family.</text>
</comment>
<feature type="region of interest" description="Disordered" evidence="8">
    <location>
        <begin position="298"/>
        <end position="317"/>
    </location>
</feature>
<dbReference type="Gene3D" id="3.40.710.10">
    <property type="entry name" value="DD-peptidase/beta-lactamase superfamily"/>
    <property type="match status" value="1"/>
</dbReference>
<evidence type="ECO:0000256" key="7">
    <source>
        <dbReference type="RuleBase" id="RU004016"/>
    </source>
</evidence>
<comment type="caution">
    <text evidence="11">The sequence shown here is derived from an EMBL/GenBank/DDBJ whole genome shotgun (WGS) entry which is preliminary data.</text>
</comment>
<dbReference type="SUPFAM" id="SSF110997">
    <property type="entry name" value="Sporulation related repeat"/>
    <property type="match status" value="1"/>
</dbReference>
<proteinExistence type="inferred from homology"/>
<evidence type="ECO:0000256" key="5">
    <source>
        <dbReference type="ARBA" id="ARBA00022984"/>
    </source>
</evidence>
<keyword evidence="4" id="KW-0133">Cell shape</keyword>
<sequence length="437" mass="47057">MLERARQMFASFGVAVSLALAAAPVSALAQIPFLQQPTAQPKYAAIVVDAKSGEVLYAKRADSPRYPASITKIMTLYLTFDALSSGRLKLDDTVVISPRAAAQAPTKLGLAPGETLTVEDAMQALAIKSANDIAVALAERIGGSESRFAAMMTLRAQELGMANTRFVNASGLPDSRQISTARDIAILSRAVMRDHPQYYKLFSQTQFTFRGVTMRNHNGLLVRMPGVDGLKTGYTNASGYNLAVSAVRDNRRLIAVVMGGPSTAARDLNAEDLLLTGFDVMSRRDRGERITVAQNLFEPEPTGPITRPSSEQGDGEQDGLKIVLASATPPPANTSTFQIVEPRTTALRGAQEAAKTTRKPAGRWAVQVGAFKSKALAKKQLTFVEQRFKAFAKADGRVTEDDGTYKAQYRGFDEDDARSACKAMKAKKLSCMVISPG</sequence>
<dbReference type="InterPro" id="IPR036680">
    <property type="entry name" value="SPOR-like_sf"/>
</dbReference>
<dbReference type="PANTHER" id="PTHR21581">
    <property type="entry name" value="D-ALANYL-D-ALANINE CARBOXYPEPTIDASE"/>
    <property type="match status" value="1"/>
</dbReference>
<feature type="chain" id="PRO_5046518907" evidence="9">
    <location>
        <begin position="30"/>
        <end position="437"/>
    </location>
</feature>
<evidence type="ECO:0000256" key="8">
    <source>
        <dbReference type="SAM" id="MobiDB-lite"/>
    </source>
</evidence>
<reference evidence="12" key="1">
    <citation type="journal article" date="2019" name="Int. J. Syst. Evol. Microbiol.">
        <title>The Global Catalogue of Microorganisms (GCM) 10K type strain sequencing project: providing services to taxonomists for standard genome sequencing and annotation.</title>
        <authorList>
            <consortium name="The Broad Institute Genomics Platform"/>
            <consortium name="The Broad Institute Genome Sequencing Center for Infectious Disease"/>
            <person name="Wu L."/>
            <person name="Ma J."/>
        </authorList>
    </citation>
    <scope>NUCLEOTIDE SEQUENCE [LARGE SCALE GENOMIC DNA]</scope>
    <source>
        <strain evidence="12">CCUG 55074</strain>
    </source>
</reference>
<dbReference type="PANTHER" id="PTHR21581:SF6">
    <property type="entry name" value="TRAFFICKING PROTEIN PARTICLE COMPLEX SUBUNIT 12"/>
    <property type="match status" value="1"/>
</dbReference>
<dbReference type="Pfam" id="PF00768">
    <property type="entry name" value="Peptidase_S11"/>
    <property type="match status" value="1"/>
</dbReference>
<dbReference type="GO" id="GO:0004180">
    <property type="term" value="F:carboxypeptidase activity"/>
    <property type="evidence" value="ECO:0007669"/>
    <property type="project" value="UniProtKB-KW"/>
</dbReference>
<evidence type="ECO:0000256" key="1">
    <source>
        <dbReference type="ARBA" id="ARBA00007164"/>
    </source>
</evidence>
<accession>A0ABW3T534</accession>
<keyword evidence="6" id="KW-0961">Cell wall biogenesis/degradation</keyword>
<dbReference type="PRINTS" id="PR00725">
    <property type="entry name" value="DADACBPTASE1"/>
</dbReference>
<evidence type="ECO:0000313" key="11">
    <source>
        <dbReference type="EMBL" id="MFD1191461.1"/>
    </source>
</evidence>
<gene>
    <name evidence="11" type="ORF">ACFQ27_12800</name>
</gene>
<dbReference type="Pfam" id="PF05036">
    <property type="entry name" value="SPOR"/>
    <property type="match status" value="1"/>
</dbReference>
<evidence type="ECO:0000313" key="12">
    <source>
        <dbReference type="Proteomes" id="UP001597216"/>
    </source>
</evidence>
<organism evidence="11 12">
    <name type="scientific">Phenylobacterium conjunctum</name>
    <dbReference type="NCBI Taxonomy" id="1298959"/>
    <lineage>
        <taxon>Bacteria</taxon>
        <taxon>Pseudomonadati</taxon>
        <taxon>Pseudomonadota</taxon>
        <taxon>Alphaproteobacteria</taxon>
        <taxon>Caulobacterales</taxon>
        <taxon>Caulobacteraceae</taxon>
        <taxon>Phenylobacterium</taxon>
    </lineage>
</organism>
<dbReference type="InterPro" id="IPR018044">
    <property type="entry name" value="Peptidase_S11"/>
</dbReference>
<protein>
    <submittedName>
        <fullName evidence="11">D-alanyl-D-alanine carboxypeptidase</fullName>
    </submittedName>
</protein>
<evidence type="ECO:0000256" key="2">
    <source>
        <dbReference type="ARBA" id="ARBA00022729"/>
    </source>
</evidence>
<dbReference type="EMBL" id="JBHTLQ010000028">
    <property type="protein sequence ID" value="MFD1191461.1"/>
    <property type="molecule type" value="Genomic_DNA"/>
</dbReference>
<keyword evidence="12" id="KW-1185">Reference proteome</keyword>
<feature type="domain" description="SPOR" evidence="10">
    <location>
        <begin position="358"/>
        <end position="437"/>
    </location>
</feature>
<dbReference type="InterPro" id="IPR012338">
    <property type="entry name" value="Beta-lactam/transpept-like"/>
</dbReference>
<evidence type="ECO:0000259" key="10">
    <source>
        <dbReference type="PROSITE" id="PS51724"/>
    </source>
</evidence>
<dbReference type="SUPFAM" id="SSF56601">
    <property type="entry name" value="beta-lactamase/transpeptidase-like"/>
    <property type="match status" value="1"/>
</dbReference>
<evidence type="ECO:0000256" key="3">
    <source>
        <dbReference type="ARBA" id="ARBA00022801"/>
    </source>
</evidence>
<evidence type="ECO:0000256" key="6">
    <source>
        <dbReference type="ARBA" id="ARBA00023316"/>
    </source>
</evidence>
<feature type="signal peptide" evidence="9">
    <location>
        <begin position="1"/>
        <end position="29"/>
    </location>
</feature>
<evidence type="ECO:0000256" key="9">
    <source>
        <dbReference type="SAM" id="SignalP"/>
    </source>
</evidence>
<dbReference type="PROSITE" id="PS51724">
    <property type="entry name" value="SPOR"/>
    <property type="match status" value="1"/>
</dbReference>
<keyword evidence="3" id="KW-0378">Hydrolase</keyword>
<keyword evidence="2 9" id="KW-0732">Signal</keyword>
<dbReference type="InterPro" id="IPR001967">
    <property type="entry name" value="Peptidase_S11_N"/>
</dbReference>
<evidence type="ECO:0000256" key="4">
    <source>
        <dbReference type="ARBA" id="ARBA00022960"/>
    </source>
</evidence>
<name>A0ABW3T534_9CAUL</name>